<organism evidence="3 4">
    <name type="scientific">Pyrenophora teres f. teres</name>
    <dbReference type="NCBI Taxonomy" id="97479"/>
    <lineage>
        <taxon>Eukaryota</taxon>
        <taxon>Fungi</taxon>
        <taxon>Dikarya</taxon>
        <taxon>Ascomycota</taxon>
        <taxon>Pezizomycotina</taxon>
        <taxon>Dothideomycetes</taxon>
        <taxon>Pleosporomycetidae</taxon>
        <taxon>Pleosporales</taxon>
        <taxon>Pleosporineae</taxon>
        <taxon>Pleosporaceae</taxon>
        <taxon>Pyrenophora</taxon>
    </lineage>
</organism>
<accession>A0A6S6VJS0</accession>
<dbReference type="Proteomes" id="UP000472372">
    <property type="component" value="Chromosome 2"/>
</dbReference>
<feature type="compositionally biased region" description="Polar residues" evidence="2">
    <location>
        <begin position="48"/>
        <end position="64"/>
    </location>
</feature>
<evidence type="ECO:0000256" key="2">
    <source>
        <dbReference type="SAM" id="MobiDB-lite"/>
    </source>
</evidence>
<reference evidence="3" key="1">
    <citation type="submission" date="2021-02" db="EMBL/GenBank/DDBJ databases">
        <authorList>
            <person name="Syme A R."/>
            <person name="Syme A R."/>
            <person name="Moolhuijzen P."/>
        </authorList>
    </citation>
    <scope>NUCLEOTIDE SEQUENCE</scope>
    <source>
        <strain evidence="3">W1-1</strain>
    </source>
</reference>
<feature type="compositionally biased region" description="Basic and acidic residues" evidence="2">
    <location>
        <begin position="167"/>
        <end position="179"/>
    </location>
</feature>
<feature type="compositionally biased region" description="Basic and acidic residues" evidence="2">
    <location>
        <begin position="106"/>
        <end position="136"/>
    </location>
</feature>
<protein>
    <submittedName>
        <fullName evidence="3">Uncharacterized protein</fullName>
    </submittedName>
</protein>
<feature type="coiled-coil region" evidence="1">
    <location>
        <begin position="594"/>
        <end position="621"/>
    </location>
</feature>
<evidence type="ECO:0000256" key="1">
    <source>
        <dbReference type="SAM" id="Coils"/>
    </source>
</evidence>
<feature type="coiled-coil region" evidence="1">
    <location>
        <begin position="494"/>
        <end position="549"/>
    </location>
</feature>
<name>A0A6S6VJS0_9PLEO</name>
<sequence>MDNPETNNKSSVLEDEIMERPVQGKKKPVNLSIDTDIMSAERKDWGKNTVNNNQIESCDNSPLFTPSPHTPSPRNLHGSVLSPPSILRRPSKQLAKPPTYDAPTKASEEKKNEKLEFPVLVKRRDSGKDRPSRPDTSDGQSPSVRSERTSAPSSRPPSAVPLTPVNFEHEGYAHTDGRTGIDTNEEQLVKEEHADSHLRDLVTETKRLQDEDIGFMELQQEKDEALSRVSQLEQDSTKLIQERDQLLIDVQELKLQKEEFWRRDLPPNASAKAVTIEDLEWNNAGLRQELKDKDEKVVHLQRDNARLQDDLKTKQEELDGADEYAKQGQDRLDDQIEENGLIIQRQQDLIKTLSTLMEKATQSISEDSDMEHNEIYHLLLQLTAQFETVCLYEKIYALFQAFSRSKRLLHSTNEDLKHQLHYMERQITKLEAAAKTPPPAEVRISSSDIASPLSPQSPMSPLQSDREGIVAIYRNEVDKHKYTKVQLKQAHFEKARLCAEITAYTEKISNLEQLLLASQNDSTNLTNRVNELQSEAQSWKSELAESKSQLDLRTSAFEQQAHRTRQECIRQIKSYYKKTADESNWRVTTLQARLSALQDDHKALLDLFNAAKREKASLEEEIVRRKTFALDPRFADHANAVREKHAGRRPLPSLALPVKPDEHENLVMPETPATPLVKKEKTEKSVPRYQLPGVKAAYLNEAKEYRERLRLRSGVKDDLLAFCVKRPDVKSMEKEALVKHTGLGGMGIEPVVSIHSPREKGVMSAMVSPREGTTTPFSSLKFLCPTGEFPPMPTSRFLPTITSTSSTTLPTSSLTLTPSIPATSSSSLFPITPSAFPTQEAYTSAMSAEIVHKMRKRKMGKALYPPGRKSYEEVKKMTAWEMWEGAKWAEEEASVREIEILRKRGVVL</sequence>
<feature type="region of interest" description="Disordered" evidence="2">
    <location>
        <begin position="1"/>
        <end position="180"/>
    </location>
</feature>
<evidence type="ECO:0000313" key="3">
    <source>
        <dbReference type="EMBL" id="CAE7011954.1"/>
    </source>
</evidence>
<gene>
    <name evidence="3" type="ORF">PTTW11_02281</name>
</gene>
<evidence type="ECO:0000313" key="4">
    <source>
        <dbReference type="Proteomes" id="UP000472372"/>
    </source>
</evidence>
<feature type="coiled-coil region" evidence="1">
    <location>
        <begin position="215"/>
        <end position="324"/>
    </location>
</feature>
<feature type="compositionally biased region" description="Polar residues" evidence="2">
    <location>
        <begin position="1"/>
        <end position="11"/>
    </location>
</feature>
<proteinExistence type="predicted"/>
<dbReference type="AlphaFoldDB" id="A0A6S6VJS0"/>
<keyword evidence="1" id="KW-0175">Coiled coil</keyword>
<dbReference type="EMBL" id="HG992978">
    <property type="protein sequence ID" value="CAE7011954.1"/>
    <property type="molecule type" value="Genomic_DNA"/>
</dbReference>